<proteinExistence type="inferred from homology"/>
<feature type="transmembrane region" description="Helical" evidence="9">
    <location>
        <begin position="20"/>
        <end position="46"/>
    </location>
</feature>
<feature type="transmembrane region" description="Helical" evidence="9">
    <location>
        <begin position="84"/>
        <end position="104"/>
    </location>
</feature>
<evidence type="ECO:0000256" key="3">
    <source>
        <dbReference type="ARBA" id="ARBA00022448"/>
    </source>
</evidence>
<feature type="domain" description="ABC transmembrane type-1" evidence="10">
    <location>
        <begin position="19"/>
        <end position="207"/>
    </location>
</feature>
<organism evidence="11 12">
    <name type="scientific">Aurantimonas endophytica</name>
    <dbReference type="NCBI Taxonomy" id="1522175"/>
    <lineage>
        <taxon>Bacteria</taxon>
        <taxon>Pseudomonadati</taxon>
        <taxon>Pseudomonadota</taxon>
        <taxon>Alphaproteobacteria</taxon>
        <taxon>Hyphomicrobiales</taxon>
        <taxon>Aurantimonadaceae</taxon>
        <taxon>Aurantimonas</taxon>
    </lineage>
</organism>
<dbReference type="InterPro" id="IPR043429">
    <property type="entry name" value="ArtM/GltK/GlnP/TcyL/YhdX-like"/>
</dbReference>
<keyword evidence="4" id="KW-1003">Cell membrane</keyword>
<dbReference type="PANTHER" id="PTHR30614:SF0">
    <property type="entry name" value="L-CYSTINE TRANSPORT SYSTEM PERMEASE PROTEIN TCYL"/>
    <property type="match status" value="1"/>
</dbReference>
<evidence type="ECO:0000256" key="5">
    <source>
        <dbReference type="ARBA" id="ARBA00022692"/>
    </source>
</evidence>
<evidence type="ECO:0000256" key="1">
    <source>
        <dbReference type="ARBA" id="ARBA00004429"/>
    </source>
</evidence>
<evidence type="ECO:0000259" key="10">
    <source>
        <dbReference type="PROSITE" id="PS50928"/>
    </source>
</evidence>
<evidence type="ECO:0000256" key="7">
    <source>
        <dbReference type="ARBA" id="ARBA00022989"/>
    </source>
</evidence>
<dbReference type="InterPro" id="IPR000515">
    <property type="entry name" value="MetI-like"/>
</dbReference>
<keyword evidence="6" id="KW-0029">Amino-acid transport</keyword>
<comment type="similarity">
    <text evidence="2">Belongs to the binding-protein-dependent transport system permease family. HisMQ subfamily.</text>
</comment>
<evidence type="ECO:0000256" key="8">
    <source>
        <dbReference type="ARBA" id="ARBA00023136"/>
    </source>
</evidence>
<gene>
    <name evidence="11" type="ORF">GGR03_002730</name>
</gene>
<dbReference type="AlphaFoldDB" id="A0A7W6MQ75"/>
<name>A0A7W6MQ75_9HYPH</name>
<accession>A0A7W6MQ75</accession>
<evidence type="ECO:0000313" key="12">
    <source>
        <dbReference type="Proteomes" id="UP000588647"/>
    </source>
</evidence>
<keyword evidence="8 9" id="KW-0472">Membrane</keyword>
<evidence type="ECO:0000313" key="11">
    <source>
        <dbReference type="EMBL" id="MBB4003649.1"/>
    </source>
</evidence>
<sequence>MTFDLGILAQYWPLFLEGAWLTIRITAAAFVLGYAAGIVLALLALVPNPVVRFLVAAYVAVIRAIPFIIILFLVYYGLPFAGVRMPAVVTGTLALAVFASAYYAEIVRAAILALPRGQFESARVIGMSPLQAMRHVIFPQILRGLVPPSTNMTLTMIKESAVLSSITVAELTYQSLVVQGNTFAPFEAFAAVTVIYWAISIVFARAAALFEARVGQAERENVGRSALAASFLSFDKRSAA</sequence>
<comment type="caution">
    <text evidence="11">The sequence shown here is derived from an EMBL/GenBank/DDBJ whole genome shotgun (WGS) entry which is preliminary data.</text>
</comment>
<dbReference type="InterPro" id="IPR010065">
    <property type="entry name" value="AA_ABC_transptr_permease_3TM"/>
</dbReference>
<keyword evidence="5 9" id="KW-0812">Transmembrane</keyword>
<dbReference type="GO" id="GO:0015184">
    <property type="term" value="F:L-cystine transmembrane transporter activity"/>
    <property type="evidence" value="ECO:0007669"/>
    <property type="project" value="TreeGrafter"/>
</dbReference>
<dbReference type="EMBL" id="JACIEM010000003">
    <property type="protein sequence ID" value="MBB4003649.1"/>
    <property type="molecule type" value="Genomic_DNA"/>
</dbReference>
<reference evidence="11 12" key="1">
    <citation type="submission" date="2020-08" db="EMBL/GenBank/DDBJ databases">
        <title>Genomic Encyclopedia of Type Strains, Phase IV (KMG-IV): sequencing the most valuable type-strain genomes for metagenomic binning, comparative biology and taxonomic classification.</title>
        <authorList>
            <person name="Goeker M."/>
        </authorList>
    </citation>
    <scope>NUCLEOTIDE SEQUENCE [LARGE SCALE GENOMIC DNA]</scope>
    <source>
        <strain evidence="11 12">DSM 103570</strain>
    </source>
</reference>
<keyword evidence="3 9" id="KW-0813">Transport</keyword>
<comment type="subcellular location">
    <subcellularLocation>
        <location evidence="1">Cell inner membrane</location>
        <topology evidence="1">Multi-pass membrane protein</topology>
    </subcellularLocation>
    <subcellularLocation>
        <location evidence="9">Cell membrane</location>
        <topology evidence="9">Multi-pass membrane protein</topology>
    </subcellularLocation>
</comment>
<dbReference type="SUPFAM" id="SSF161098">
    <property type="entry name" value="MetI-like"/>
    <property type="match status" value="1"/>
</dbReference>
<protein>
    <submittedName>
        <fullName evidence="11">Polar amino acid transport system permease protein</fullName>
    </submittedName>
</protein>
<dbReference type="Proteomes" id="UP000588647">
    <property type="component" value="Unassembled WGS sequence"/>
</dbReference>
<dbReference type="InterPro" id="IPR035906">
    <property type="entry name" value="MetI-like_sf"/>
</dbReference>
<keyword evidence="12" id="KW-1185">Reference proteome</keyword>
<evidence type="ECO:0000256" key="4">
    <source>
        <dbReference type="ARBA" id="ARBA00022475"/>
    </source>
</evidence>
<dbReference type="Gene3D" id="1.10.3720.10">
    <property type="entry name" value="MetI-like"/>
    <property type="match status" value="1"/>
</dbReference>
<dbReference type="NCBIfam" id="TIGR01726">
    <property type="entry name" value="HEQRo_perm_3TM"/>
    <property type="match status" value="1"/>
</dbReference>
<dbReference type="RefSeq" id="WP_183208825.1">
    <property type="nucleotide sequence ID" value="NZ_JAAAMM010000003.1"/>
</dbReference>
<evidence type="ECO:0000256" key="9">
    <source>
        <dbReference type="RuleBase" id="RU363032"/>
    </source>
</evidence>
<dbReference type="PROSITE" id="PS50928">
    <property type="entry name" value="ABC_TM1"/>
    <property type="match status" value="1"/>
</dbReference>
<dbReference type="GO" id="GO:0043190">
    <property type="term" value="C:ATP-binding cassette (ABC) transporter complex"/>
    <property type="evidence" value="ECO:0007669"/>
    <property type="project" value="InterPro"/>
</dbReference>
<feature type="transmembrane region" description="Helical" evidence="9">
    <location>
        <begin position="53"/>
        <end position="78"/>
    </location>
</feature>
<dbReference type="CDD" id="cd06261">
    <property type="entry name" value="TM_PBP2"/>
    <property type="match status" value="1"/>
</dbReference>
<evidence type="ECO:0000256" key="2">
    <source>
        <dbReference type="ARBA" id="ARBA00010072"/>
    </source>
</evidence>
<keyword evidence="7 9" id="KW-1133">Transmembrane helix</keyword>
<evidence type="ECO:0000256" key="6">
    <source>
        <dbReference type="ARBA" id="ARBA00022970"/>
    </source>
</evidence>
<dbReference type="PANTHER" id="PTHR30614">
    <property type="entry name" value="MEMBRANE COMPONENT OF AMINO ACID ABC TRANSPORTER"/>
    <property type="match status" value="1"/>
</dbReference>
<dbReference type="Pfam" id="PF00528">
    <property type="entry name" value="BPD_transp_1"/>
    <property type="match status" value="1"/>
</dbReference>